<dbReference type="EMBL" id="CP094929">
    <property type="protein sequence ID" value="UOM49546.1"/>
    <property type="molecule type" value="Genomic_DNA"/>
</dbReference>
<protein>
    <submittedName>
        <fullName evidence="1">DUF3793 family protein</fullName>
    </submittedName>
</protein>
<evidence type="ECO:0000313" key="1">
    <source>
        <dbReference type="EMBL" id="UOM49546.1"/>
    </source>
</evidence>
<dbReference type="Proteomes" id="UP000829708">
    <property type="component" value="Chromosome"/>
</dbReference>
<proteinExistence type="predicted"/>
<dbReference type="InterPro" id="IPR024523">
    <property type="entry name" value="DUF3793"/>
</dbReference>
<name>A0ABY4D5F1_9SPIR</name>
<gene>
    <name evidence="1" type="ORF">MUG09_08265</name>
</gene>
<dbReference type="RefSeq" id="WP_244770940.1">
    <property type="nucleotide sequence ID" value="NZ_CP094929.1"/>
</dbReference>
<dbReference type="Pfam" id="PF12672">
    <property type="entry name" value="DUF3793"/>
    <property type="match status" value="1"/>
</dbReference>
<accession>A0ABY4D5F1</accession>
<sequence length="186" mass="21566">MSDELIIRFAAPTLASLKVGSLISCRTTDIEDLLQSVEQWNIKLNPKGVVVTILQQKKDLYLMYVHRPQLLEQRLMQQDVQHLLCPLGYPLCPLRESLGHLMHRLEHEAQFPHEIGLFLGYPAADVEAFMRNKGCDGKCDGCWKVYTDVQQAKKVFAQYKKCTRLYLEMHKRGKKLEELTVRRIQV</sequence>
<keyword evidence="2" id="KW-1185">Reference proteome</keyword>
<evidence type="ECO:0000313" key="2">
    <source>
        <dbReference type="Proteomes" id="UP000829708"/>
    </source>
</evidence>
<reference evidence="2" key="1">
    <citation type="journal article" date="2024" name="J Bioinform Genom">
        <title>Complete genome sequence of the type strain bacterium Sphaerochaeta associata GLS2t (VKM B-2742)t.</title>
        <authorList>
            <person name="Troshina O.Y."/>
            <person name="Tepeeva A.N."/>
            <person name="Arzamasceva V.O."/>
            <person name="Whitman W.B."/>
            <person name="Varghese N."/>
            <person name="Shapiro N."/>
            <person name="Woyke T."/>
            <person name="Kripides N.C."/>
            <person name="Vasilenko O.V."/>
        </authorList>
    </citation>
    <scope>NUCLEOTIDE SEQUENCE [LARGE SCALE GENOMIC DNA]</scope>
    <source>
        <strain evidence="2">GLS2T</strain>
    </source>
</reference>
<organism evidence="1 2">
    <name type="scientific">Sphaerochaeta associata</name>
    <dbReference type="NCBI Taxonomy" id="1129264"/>
    <lineage>
        <taxon>Bacteria</taxon>
        <taxon>Pseudomonadati</taxon>
        <taxon>Spirochaetota</taxon>
        <taxon>Spirochaetia</taxon>
        <taxon>Spirochaetales</taxon>
        <taxon>Sphaerochaetaceae</taxon>
        <taxon>Sphaerochaeta</taxon>
    </lineage>
</organism>